<protein>
    <submittedName>
        <fullName evidence="2">Putative ubiquitin family protein</fullName>
    </submittedName>
</protein>
<organism evidence="2">
    <name type="scientific">Phyllostachys edulis</name>
    <name type="common">Tortoise shell bamboo</name>
    <name type="synonym">Bambusa edulis</name>
    <dbReference type="NCBI Taxonomy" id="38705"/>
    <lineage>
        <taxon>Eukaryota</taxon>
        <taxon>Viridiplantae</taxon>
        <taxon>Streptophyta</taxon>
        <taxon>Embryophyta</taxon>
        <taxon>Tracheophyta</taxon>
        <taxon>Spermatophyta</taxon>
        <taxon>Magnoliopsida</taxon>
        <taxon>Liliopsida</taxon>
        <taxon>Poales</taxon>
        <taxon>Poaceae</taxon>
        <taxon>BOP clade</taxon>
        <taxon>Bambusoideae</taxon>
        <taxon>Arundinarodae</taxon>
        <taxon>Arundinarieae</taxon>
        <taxon>Arundinariinae</taxon>
        <taxon>Phyllostachys</taxon>
    </lineage>
</organism>
<evidence type="ECO:0000313" key="2">
    <source>
        <dbReference type="EMBL" id="ADB85346.1"/>
    </source>
</evidence>
<feature type="compositionally biased region" description="Polar residues" evidence="1">
    <location>
        <begin position="122"/>
        <end position="135"/>
    </location>
</feature>
<proteinExistence type="predicted"/>
<feature type="region of interest" description="Disordered" evidence="1">
    <location>
        <begin position="1"/>
        <end position="35"/>
    </location>
</feature>
<dbReference type="GO" id="GO:0031593">
    <property type="term" value="F:polyubiquitin modification-dependent protein binding"/>
    <property type="evidence" value="ECO:0007669"/>
    <property type="project" value="TreeGrafter"/>
</dbReference>
<dbReference type="AlphaFoldDB" id="D3IVK6"/>
<dbReference type="PANTHER" id="PTHR15204:SF0">
    <property type="entry name" value="LARGE PROLINE-RICH PROTEIN BAG6"/>
    <property type="match status" value="1"/>
</dbReference>
<reference evidence="2" key="1">
    <citation type="journal article" date="2010" name="J. Integr. Plant Biol.">
        <title>Insights into the bamboo genome: syntenic relationships to rice and sorghum.</title>
        <authorList>
            <person name="Gui Y.J."/>
            <person name="Zhou Y."/>
            <person name="Wang Y."/>
            <person name="Wang S."/>
            <person name="Wang S.Y."/>
            <person name="Hu Y."/>
            <person name="Bo S.P."/>
            <person name="Chen H."/>
            <person name="Zhou C.P."/>
            <person name="Ma N.X."/>
            <person name="Zhang T.Z."/>
            <person name="Fan L.J."/>
        </authorList>
    </citation>
    <scope>NUCLEOTIDE SEQUENCE</scope>
    <source>
        <tissue evidence="2">Shoot</tissue>
    </source>
</reference>
<dbReference type="PANTHER" id="PTHR15204">
    <property type="entry name" value="LARGE PROLINE-RICH PROTEIN BAG6"/>
    <property type="match status" value="1"/>
</dbReference>
<dbReference type="EMBL" id="GQ252859">
    <property type="protein sequence ID" value="ADB85346.1"/>
    <property type="molecule type" value="Genomic_DNA"/>
</dbReference>
<accession>D3IVK6</accession>
<name>D3IVK6_PHYED</name>
<dbReference type="GO" id="GO:0036503">
    <property type="term" value="P:ERAD pathway"/>
    <property type="evidence" value="ECO:0007669"/>
    <property type="project" value="TreeGrafter"/>
</dbReference>
<dbReference type="GO" id="GO:0051787">
    <property type="term" value="F:misfolded protein binding"/>
    <property type="evidence" value="ECO:0007669"/>
    <property type="project" value="TreeGrafter"/>
</dbReference>
<dbReference type="GO" id="GO:0071818">
    <property type="term" value="C:BAT3 complex"/>
    <property type="evidence" value="ECO:0007669"/>
    <property type="project" value="TreeGrafter"/>
</dbReference>
<feature type="region of interest" description="Disordered" evidence="1">
    <location>
        <begin position="103"/>
        <end position="141"/>
    </location>
</feature>
<evidence type="ECO:0000256" key="1">
    <source>
        <dbReference type="SAM" id="MobiDB-lite"/>
    </source>
</evidence>
<sequence length="225" mass="23301">MVEMPVGGSVPVASTNPSEPVGAQQAQERTDRTGNASHANISNVFAGVTGGAPFSVESGVRLLPLRTVVAVPAGISRAPLSSSSGGAGAIYPLLTRIQQRANANGSDARNGQSPNEPARSGTHVNQQPNPQSSQAREADLGERCPLDSNKIVLRNHISGHMGIRYPTLGAQLLVGAMLPPPMLLVVVLAAPSTDVGGEWHHTAKGAALSSHHQQGWLWLTSDGGR</sequence>
<feature type="compositionally biased region" description="Polar residues" evidence="1">
    <location>
        <begin position="103"/>
        <end position="115"/>
    </location>
</feature>